<evidence type="ECO:0000313" key="2">
    <source>
        <dbReference type="Proteomes" id="UP001222800"/>
    </source>
</evidence>
<proteinExistence type="predicted"/>
<sequence length="55" mass="6441">MKNKDKRNKFTNLTESHETAAWADIESVFDETNVSIPSERATREAKEWVDDENQK</sequence>
<gene>
    <name evidence="1" type="ORF">P4S50_06145</name>
</gene>
<evidence type="ECO:0000313" key="1">
    <source>
        <dbReference type="EMBL" id="WFD11653.1"/>
    </source>
</evidence>
<dbReference type="Proteomes" id="UP001222800">
    <property type="component" value="Chromosome"/>
</dbReference>
<protein>
    <submittedName>
        <fullName evidence="1">DUF3787 domain-containing protein</fullName>
    </submittedName>
</protein>
<accession>A0ABY8EKL0</accession>
<name>A0ABY8EKL0_9FIRM</name>
<dbReference type="Pfam" id="PF12655">
    <property type="entry name" value="CDIF630_02480-like"/>
    <property type="match status" value="1"/>
</dbReference>
<dbReference type="RefSeq" id="WP_277733762.1">
    <property type="nucleotide sequence ID" value="NZ_CP120733.1"/>
</dbReference>
<organism evidence="1 2">
    <name type="scientific">Tepidibacter hydrothermalis</name>
    <dbReference type="NCBI Taxonomy" id="3036126"/>
    <lineage>
        <taxon>Bacteria</taxon>
        <taxon>Bacillati</taxon>
        <taxon>Bacillota</taxon>
        <taxon>Clostridia</taxon>
        <taxon>Peptostreptococcales</taxon>
        <taxon>Peptostreptococcaceae</taxon>
        <taxon>Tepidibacter</taxon>
    </lineage>
</organism>
<keyword evidence="2" id="KW-1185">Reference proteome</keyword>
<dbReference type="EMBL" id="CP120733">
    <property type="protein sequence ID" value="WFD11653.1"/>
    <property type="molecule type" value="Genomic_DNA"/>
</dbReference>
<dbReference type="InterPro" id="IPR024209">
    <property type="entry name" value="CDIF630_02480-like"/>
</dbReference>
<reference evidence="1 2" key="1">
    <citation type="submission" date="2023-03" db="EMBL/GenBank/DDBJ databases">
        <title>Complete genome sequence of Tepidibacter sp. SWIR-1, isolated from a deep-sea hydrothermal vent.</title>
        <authorList>
            <person name="Li X."/>
        </authorList>
    </citation>
    <scope>NUCLEOTIDE SEQUENCE [LARGE SCALE GENOMIC DNA]</scope>
    <source>
        <strain evidence="1 2">SWIR-1</strain>
    </source>
</reference>